<name>A0ABY0ETB7_CLOTA</name>
<sequence length="272" mass="31713">MERQVIKIEAEACQNLNTIISRIRAQQEKTEQSSTIYPTCSCNICKDTTWIEGENGVRRCTCYIQNRIKRLWEDFGVSLEKVKKINNYITFDSKTEEAKEKAIDYIKNFKTLKEKEKNWFGLFGQNGAGKTHLIVALGAALIKENVPVIYMPYVEAIRDLKSNVMDDEYYKKMLGRFQKADVLIIDDLFKDKTKNGVLIGDITETDIKHFYPILNYRYNNKLPILFSTECTPGMLIKLDEAQCGRILEKCEDRKVVFKGSQYNYRMKEFVKK</sequence>
<gene>
    <name evidence="2" type="ORF">DP131_00380</name>
</gene>
<dbReference type="PANTHER" id="PTHR30050:SF10">
    <property type="entry name" value="PHAGE-LIKE ELEMENT PBSX PROTEIN XKDC"/>
    <property type="match status" value="1"/>
</dbReference>
<comment type="caution">
    <text evidence="2">The sequence shown here is derived from an EMBL/GenBank/DDBJ whole genome shotgun (WGS) entry which is preliminary data.</text>
</comment>
<dbReference type="Pfam" id="PF01695">
    <property type="entry name" value="IstB_IS21"/>
    <property type="match status" value="1"/>
</dbReference>
<organism evidence="2 3">
    <name type="scientific">Clostridium tetani</name>
    <dbReference type="NCBI Taxonomy" id="1513"/>
    <lineage>
        <taxon>Bacteria</taxon>
        <taxon>Bacillati</taxon>
        <taxon>Bacillota</taxon>
        <taxon>Clostridia</taxon>
        <taxon>Eubacteriales</taxon>
        <taxon>Clostridiaceae</taxon>
        <taxon>Clostridium</taxon>
    </lineage>
</organism>
<evidence type="ECO:0000259" key="1">
    <source>
        <dbReference type="Pfam" id="PF01695"/>
    </source>
</evidence>
<evidence type="ECO:0000313" key="2">
    <source>
        <dbReference type="EMBL" id="RXI58962.1"/>
    </source>
</evidence>
<dbReference type="PANTHER" id="PTHR30050">
    <property type="entry name" value="CHROMOSOMAL REPLICATION INITIATOR PROTEIN DNAA"/>
    <property type="match status" value="1"/>
</dbReference>
<reference evidence="2 3" key="1">
    <citation type="submission" date="2018-06" db="EMBL/GenBank/DDBJ databases">
        <title>Genome conservation of Clostridium tetani.</title>
        <authorList>
            <person name="Bruggemann H."/>
            <person name="Popoff M.R."/>
        </authorList>
    </citation>
    <scope>NUCLEOTIDE SEQUENCE [LARGE SCALE GENOMIC DNA]</scope>
    <source>
        <strain evidence="2 3">63.05</strain>
    </source>
</reference>
<protein>
    <submittedName>
        <fullName evidence="2">MerR family transcriptional regulator</fullName>
    </submittedName>
</protein>
<accession>A0ABY0ETB7</accession>
<dbReference type="InterPro" id="IPR027417">
    <property type="entry name" value="P-loop_NTPase"/>
</dbReference>
<dbReference type="EMBL" id="QMAU01000010">
    <property type="protein sequence ID" value="RXI58962.1"/>
    <property type="molecule type" value="Genomic_DNA"/>
</dbReference>
<dbReference type="Gene3D" id="3.40.50.300">
    <property type="entry name" value="P-loop containing nucleotide triphosphate hydrolases"/>
    <property type="match status" value="1"/>
</dbReference>
<dbReference type="InterPro" id="IPR002611">
    <property type="entry name" value="IstB_ATP-bd"/>
</dbReference>
<dbReference type="Proteomes" id="UP000290273">
    <property type="component" value="Unassembled WGS sequence"/>
</dbReference>
<proteinExistence type="predicted"/>
<evidence type="ECO:0000313" key="3">
    <source>
        <dbReference type="Proteomes" id="UP000290273"/>
    </source>
</evidence>
<feature type="domain" description="IstB-like ATP-binding" evidence="1">
    <location>
        <begin position="82"/>
        <end position="188"/>
    </location>
</feature>
<dbReference type="SUPFAM" id="SSF52540">
    <property type="entry name" value="P-loop containing nucleoside triphosphate hydrolases"/>
    <property type="match status" value="1"/>
</dbReference>